<dbReference type="PANTHER" id="PTHR30250">
    <property type="entry name" value="PST FAMILY PREDICTED COLANIC ACID TRANSPORTER"/>
    <property type="match status" value="1"/>
</dbReference>
<evidence type="ECO:0000256" key="6">
    <source>
        <dbReference type="SAM" id="Phobius"/>
    </source>
</evidence>
<sequence>MAGSTASGLRAVLISTVVAGIVGYAIQVAAPALLPSQSTYVSFSVFWSTLYLWVAALAGIQQEVSRATHPADGARQHASPLRRFAGFAAVIVATGAVAFGLLLGNVIIPGAAMWLAVALPLGVAGYVLSAALGGVLYGLRLWTAVAFTTILDALLRAILVLPALAAHVSVPLLALLVALPFGIAFTLTWLVFRRQVIGRFALDVGIRGLFVNSSSTVIAATASGLMISGLPMLIGATSAQVSASVTGALILTITLTRAPIVIPVIALQSFLIAAVFKDTKLSRGSLKRIVAIGASAMAILVAGGWIIGPFVVSFISGSRFTIDGWLVGVIVLSAGLTATMCITGPALIALRRHRANLAGWVIAALLTLGALVVPSPQDVRISIALIAPVTVGLAVHTFALGRRVRAQTT</sequence>
<keyword evidence="5 6" id="KW-0472">Membrane</keyword>
<dbReference type="EMBL" id="JAEUAX010000018">
    <property type="protein sequence ID" value="MBW9111859.1"/>
    <property type="molecule type" value="Genomic_DNA"/>
</dbReference>
<feature type="transmembrane region" description="Helical" evidence="6">
    <location>
        <begin position="324"/>
        <end position="350"/>
    </location>
</feature>
<evidence type="ECO:0000256" key="1">
    <source>
        <dbReference type="ARBA" id="ARBA00004651"/>
    </source>
</evidence>
<feature type="transmembrane region" description="Helical" evidence="6">
    <location>
        <begin position="247"/>
        <end position="276"/>
    </location>
</feature>
<dbReference type="RefSeq" id="WP_220340659.1">
    <property type="nucleotide sequence ID" value="NZ_JAEUAX010000018.1"/>
</dbReference>
<evidence type="ECO:0000256" key="3">
    <source>
        <dbReference type="ARBA" id="ARBA00022692"/>
    </source>
</evidence>
<evidence type="ECO:0000256" key="5">
    <source>
        <dbReference type="ARBA" id="ARBA00023136"/>
    </source>
</evidence>
<accession>A0ABS7I444</accession>
<evidence type="ECO:0000256" key="4">
    <source>
        <dbReference type="ARBA" id="ARBA00022989"/>
    </source>
</evidence>
<proteinExistence type="predicted"/>
<keyword evidence="3 6" id="KW-0812">Transmembrane</keyword>
<keyword evidence="8" id="KW-1185">Reference proteome</keyword>
<feature type="transmembrane region" description="Helical" evidence="6">
    <location>
        <begin position="40"/>
        <end position="60"/>
    </location>
</feature>
<evidence type="ECO:0000256" key="2">
    <source>
        <dbReference type="ARBA" id="ARBA00022475"/>
    </source>
</evidence>
<feature type="transmembrane region" description="Helical" evidence="6">
    <location>
        <begin position="84"/>
        <end position="108"/>
    </location>
</feature>
<dbReference type="PANTHER" id="PTHR30250:SF11">
    <property type="entry name" value="O-ANTIGEN TRANSPORTER-RELATED"/>
    <property type="match status" value="1"/>
</dbReference>
<evidence type="ECO:0008006" key="9">
    <source>
        <dbReference type="Google" id="ProtNLM"/>
    </source>
</evidence>
<feature type="transmembrane region" description="Helical" evidence="6">
    <location>
        <begin position="144"/>
        <end position="166"/>
    </location>
</feature>
<feature type="transmembrane region" description="Helical" evidence="6">
    <location>
        <begin position="288"/>
        <end position="312"/>
    </location>
</feature>
<feature type="transmembrane region" description="Helical" evidence="6">
    <location>
        <begin position="12"/>
        <end position="34"/>
    </location>
</feature>
<feature type="transmembrane region" description="Helical" evidence="6">
    <location>
        <begin position="357"/>
        <end position="375"/>
    </location>
</feature>
<dbReference type="Proteomes" id="UP000777440">
    <property type="component" value="Unassembled WGS sequence"/>
</dbReference>
<comment type="caution">
    <text evidence="7">The sequence shown here is derived from an EMBL/GenBank/DDBJ whole genome shotgun (WGS) entry which is preliminary data.</text>
</comment>
<feature type="transmembrane region" description="Helical" evidence="6">
    <location>
        <begin position="172"/>
        <end position="192"/>
    </location>
</feature>
<name>A0ABS7I444_9MICO</name>
<feature type="transmembrane region" description="Helical" evidence="6">
    <location>
        <begin position="114"/>
        <end position="137"/>
    </location>
</feature>
<comment type="subcellular location">
    <subcellularLocation>
        <location evidence="1">Cell membrane</location>
        <topology evidence="1">Multi-pass membrane protein</topology>
    </subcellularLocation>
</comment>
<dbReference type="InterPro" id="IPR050833">
    <property type="entry name" value="Poly_Biosynth_Transport"/>
</dbReference>
<evidence type="ECO:0000313" key="8">
    <source>
        <dbReference type="Proteomes" id="UP000777440"/>
    </source>
</evidence>
<keyword evidence="4 6" id="KW-1133">Transmembrane helix</keyword>
<gene>
    <name evidence="7" type="ORF">JNB61_18990</name>
</gene>
<protein>
    <recommendedName>
        <fullName evidence="9">Polysaccharide biosynthesis protein</fullName>
    </recommendedName>
</protein>
<keyword evidence="2" id="KW-1003">Cell membrane</keyword>
<evidence type="ECO:0000313" key="7">
    <source>
        <dbReference type="EMBL" id="MBW9111859.1"/>
    </source>
</evidence>
<organism evidence="7 8">
    <name type="scientific">Microbacterium ureisolvens</name>
    <dbReference type="NCBI Taxonomy" id="2781186"/>
    <lineage>
        <taxon>Bacteria</taxon>
        <taxon>Bacillati</taxon>
        <taxon>Actinomycetota</taxon>
        <taxon>Actinomycetes</taxon>
        <taxon>Micrococcales</taxon>
        <taxon>Microbacteriaceae</taxon>
        <taxon>Microbacterium</taxon>
    </lineage>
</organism>
<reference evidence="7 8" key="1">
    <citation type="journal article" date="2021" name="MBio">
        <title>Poor Competitiveness of Bradyrhizobium in Pigeon Pea Root Colonization in Indian Soils.</title>
        <authorList>
            <person name="Chalasani D."/>
            <person name="Basu A."/>
            <person name="Pullabhotla S.V.S.R.N."/>
            <person name="Jorrin B."/>
            <person name="Neal A.L."/>
            <person name="Poole P.S."/>
            <person name="Podile A.R."/>
            <person name="Tkacz A."/>
        </authorList>
    </citation>
    <scope>NUCLEOTIDE SEQUENCE [LARGE SCALE GENOMIC DNA]</scope>
    <source>
        <strain evidence="7 8">HU12</strain>
    </source>
</reference>
<feature type="transmembrane region" description="Helical" evidence="6">
    <location>
        <begin position="381"/>
        <end position="401"/>
    </location>
</feature>